<proteinExistence type="inferred from homology"/>
<evidence type="ECO:0000256" key="3">
    <source>
        <dbReference type="RuleBase" id="RU000363"/>
    </source>
</evidence>
<dbReference type="RefSeq" id="WP_148076143.1">
    <property type="nucleotide sequence ID" value="NZ_CP042913.1"/>
</dbReference>
<dbReference type="Pfam" id="PF00106">
    <property type="entry name" value="adh_short"/>
    <property type="match status" value="1"/>
</dbReference>
<evidence type="ECO:0000313" key="5">
    <source>
        <dbReference type="Proteomes" id="UP000323917"/>
    </source>
</evidence>
<protein>
    <submittedName>
        <fullName evidence="4">Cyclopentanol dehydrogenase</fullName>
        <ecNumber evidence="4">1.1.1.163</ecNumber>
    </submittedName>
</protein>
<evidence type="ECO:0000256" key="2">
    <source>
        <dbReference type="ARBA" id="ARBA00023002"/>
    </source>
</evidence>
<dbReference type="CDD" id="cd05374">
    <property type="entry name" value="17beta-HSD-like_SDR_c"/>
    <property type="match status" value="1"/>
</dbReference>
<dbReference type="Proteomes" id="UP000323917">
    <property type="component" value="Chromosome"/>
</dbReference>
<dbReference type="InterPro" id="IPR002347">
    <property type="entry name" value="SDR_fam"/>
</dbReference>
<dbReference type="PRINTS" id="PR00080">
    <property type="entry name" value="SDRFAMILY"/>
</dbReference>
<reference evidence="4 5" key="1">
    <citation type="submission" date="2019-08" db="EMBL/GenBank/DDBJ databases">
        <title>Deep-cultivation of Planctomycetes and their phenomic and genomic characterization uncovers novel biology.</title>
        <authorList>
            <person name="Wiegand S."/>
            <person name="Jogler M."/>
            <person name="Boedeker C."/>
            <person name="Pinto D."/>
            <person name="Vollmers J."/>
            <person name="Rivas-Marin E."/>
            <person name="Kohn T."/>
            <person name="Peeters S.H."/>
            <person name="Heuer A."/>
            <person name="Rast P."/>
            <person name="Oberbeckmann S."/>
            <person name="Bunk B."/>
            <person name="Jeske O."/>
            <person name="Meyerdierks A."/>
            <person name="Storesund J.E."/>
            <person name="Kallscheuer N."/>
            <person name="Luecker S."/>
            <person name="Lage O.M."/>
            <person name="Pohl T."/>
            <person name="Merkel B.J."/>
            <person name="Hornburger P."/>
            <person name="Mueller R.-W."/>
            <person name="Bruemmer F."/>
            <person name="Labrenz M."/>
            <person name="Spormann A.M."/>
            <person name="Op den Camp H."/>
            <person name="Overmann J."/>
            <person name="Amann R."/>
            <person name="Jetten M.S.M."/>
            <person name="Mascher T."/>
            <person name="Medema M.H."/>
            <person name="Devos D.P."/>
            <person name="Kaster A.-K."/>
            <person name="Ovreas L."/>
            <person name="Rohde M."/>
            <person name="Galperin M.Y."/>
            <person name="Jogler C."/>
        </authorList>
    </citation>
    <scope>NUCLEOTIDE SEQUENCE [LARGE SCALE GENOMIC DNA]</scope>
    <source>
        <strain evidence="4 5">Pr1d</strain>
    </source>
</reference>
<dbReference type="AlphaFoldDB" id="A0A5B9QK65"/>
<dbReference type="EC" id="1.1.1.163" evidence="4"/>
<dbReference type="PRINTS" id="PR00081">
    <property type="entry name" value="GDHRDH"/>
</dbReference>
<accession>A0A5B9QK65</accession>
<keyword evidence="5" id="KW-1185">Reference proteome</keyword>
<dbReference type="NCBIfam" id="NF004826">
    <property type="entry name" value="PRK06182.1"/>
    <property type="match status" value="1"/>
</dbReference>
<dbReference type="Gene3D" id="3.40.50.720">
    <property type="entry name" value="NAD(P)-binding Rossmann-like Domain"/>
    <property type="match status" value="1"/>
</dbReference>
<sequence length="274" mass="30031">MTEKKSVALVTGASSGIGKAIAERLLADGMVVYGASRRVEMMADLKSLGAIILEMDITKEEDVARVIDQILSEHGGVDVLVNNAGFGNFGAVEDTPMEDAKYQFEVNLFGLARMTKAVLPHMRAKARGKIVNISSMAGKMYMPLGAWYHGSKHALEGWSDCLRMETAPFGIQVIIIEPGVIETEFDDSMIGPMMKRSGNTAYGGIAEKIKVASTEAYKEGNGSPASAVARTVSKAIRSRRPKTRYVVGKMARPMMFARKWLGDRTYDAIVWWWI</sequence>
<dbReference type="KEGG" id="bgok:Pr1d_53280"/>
<gene>
    <name evidence="4" type="primary">cpnA_3</name>
    <name evidence="4" type="ORF">Pr1d_53280</name>
</gene>
<dbReference type="OrthoDB" id="9775296at2"/>
<dbReference type="PANTHER" id="PTHR44169">
    <property type="entry name" value="NADPH-DEPENDENT 1-ACYLDIHYDROXYACETONE PHOSPHATE REDUCTASE"/>
    <property type="match status" value="1"/>
</dbReference>
<name>A0A5B9QK65_9BACT</name>
<dbReference type="PANTHER" id="PTHR44169:SF6">
    <property type="entry name" value="NADPH-DEPENDENT 1-ACYLDIHYDROXYACETONE PHOSPHATE REDUCTASE"/>
    <property type="match status" value="1"/>
</dbReference>
<dbReference type="InterPro" id="IPR036291">
    <property type="entry name" value="NAD(P)-bd_dom_sf"/>
</dbReference>
<organism evidence="4 5">
    <name type="scientific">Bythopirellula goksoeyrii</name>
    <dbReference type="NCBI Taxonomy" id="1400387"/>
    <lineage>
        <taxon>Bacteria</taxon>
        <taxon>Pseudomonadati</taxon>
        <taxon>Planctomycetota</taxon>
        <taxon>Planctomycetia</taxon>
        <taxon>Pirellulales</taxon>
        <taxon>Lacipirellulaceae</taxon>
        <taxon>Bythopirellula</taxon>
    </lineage>
</organism>
<dbReference type="EMBL" id="CP042913">
    <property type="protein sequence ID" value="QEG37980.1"/>
    <property type="molecule type" value="Genomic_DNA"/>
</dbReference>
<dbReference type="GO" id="GO:0055041">
    <property type="term" value="F:cyclopentanol dehydrogenase activity"/>
    <property type="evidence" value="ECO:0007669"/>
    <property type="project" value="UniProtKB-EC"/>
</dbReference>
<dbReference type="SUPFAM" id="SSF51735">
    <property type="entry name" value="NAD(P)-binding Rossmann-fold domains"/>
    <property type="match status" value="1"/>
</dbReference>
<evidence type="ECO:0000256" key="1">
    <source>
        <dbReference type="ARBA" id="ARBA00006484"/>
    </source>
</evidence>
<comment type="similarity">
    <text evidence="1 3">Belongs to the short-chain dehydrogenases/reductases (SDR) family.</text>
</comment>
<keyword evidence="2 4" id="KW-0560">Oxidoreductase</keyword>
<evidence type="ECO:0000313" key="4">
    <source>
        <dbReference type="EMBL" id="QEG37980.1"/>
    </source>
</evidence>